<dbReference type="InterPro" id="IPR020594">
    <property type="entry name" value="Ribosomal_bL9_bac/chp"/>
</dbReference>
<evidence type="ECO:0000259" key="8">
    <source>
        <dbReference type="PROSITE" id="PS00651"/>
    </source>
</evidence>
<dbReference type="EMBL" id="JACNLK010000091">
    <property type="protein sequence ID" value="MBC8209340.1"/>
    <property type="molecule type" value="Genomic_DNA"/>
</dbReference>
<dbReference type="Gene3D" id="3.10.430.100">
    <property type="entry name" value="Ribosomal protein L9, C-terminal domain"/>
    <property type="match status" value="1"/>
</dbReference>
<dbReference type="NCBIfam" id="TIGR00158">
    <property type="entry name" value="L9"/>
    <property type="match status" value="1"/>
</dbReference>
<gene>
    <name evidence="7" type="primary">rplI</name>
    <name evidence="9" type="ORF">H8E79_09280</name>
</gene>
<dbReference type="InterPro" id="IPR036935">
    <property type="entry name" value="Ribosomal_bL9_N_sf"/>
</dbReference>
<dbReference type="GO" id="GO:0019843">
    <property type="term" value="F:rRNA binding"/>
    <property type="evidence" value="ECO:0007669"/>
    <property type="project" value="UniProtKB-UniRule"/>
</dbReference>
<dbReference type="InterPro" id="IPR009027">
    <property type="entry name" value="Ribosomal_bL9/RNase_H1_N"/>
</dbReference>
<dbReference type="Gene3D" id="3.40.5.10">
    <property type="entry name" value="Ribosomal protein L9, N-terminal domain"/>
    <property type="match status" value="1"/>
</dbReference>
<evidence type="ECO:0000256" key="2">
    <source>
        <dbReference type="ARBA" id="ARBA00022730"/>
    </source>
</evidence>
<dbReference type="GO" id="GO:0005840">
    <property type="term" value="C:ribosome"/>
    <property type="evidence" value="ECO:0007669"/>
    <property type="project" value="UniProtKB-KW"/>
</dbReference>
<sequence length="151" mass="16478">MELILKETLDNLGQEGEIVKVKPGYGRNYLLPQGKAVMANAANRSIFERNQAAILARIEGKRIVAEQLAKKLTGITITINQLAGTDERLFGSVTSADLSEKLAELNIVVDRKNILLTDPIKTLGDFTVPVKVGFQMTTDIQVSVTPLTQEA</sequence>
<dbReference type="SUPFAM" id="SSF55658">
    <property type="entry name" value="L9 N-domain-like"/>
    <property type="match status" value="1"/>
</dbReference>
<evidence type="ECO:0000313" key="9">
    <source>
        <dbReference type="EMBL" id="MBC8209340.1"/>
    </source>
</evidence>
<dbReference type="GO" id="GO:0003735">
    <property type="term" value="F:structural constituent of ribosome"/>
    <property type="evidence" value="ECO:0007669"/>
    <property type="project" value="InterPro"/>
</dbReference>
<evidence type="ECO:0000256" key="4">
    <source>
        <dbReference type="ARBA" id="ARBA00022980"/>
    </source>
</evidence>
<dbReference type="InterPro" id="IPR000244">
    <property type="entry name" value="Ribosomal_bL9"/>
</dbReference>
<accession>A0A8J6NCI3</accession>
<evidence type="ECO:0000313" key="10">
    <source>
        <dbReference type="Proteomes" id="UP000599024"/>
    </source>
</evidence>
<dbReference type="GO" id="GO:1990904">
    <property type="term" value="C:ribonucleoprotein complex"/>
    <property type="evidence" value="ECO:0007669"/>
    <property type="project" value="UniProtKB-KW"/>
</dbReference>
<evidence type="ECO:0000256" key="6">
    <source>
        <dbReference type="ARBA" id="ARBA00035292"/>
    </source>
</evidence>
<keyword evidence="5 7" id="KW-0687">Ribonucleoprotein</keyword>
<keyword evidence="4 7" id="KW-0689">Ribosomal protein</keyword>
<evidence type="ECO:0000256" key="7">
    <source>
        <dbReference type="HAMAP-Rule" id="MF_00503"/>
    </source>
</evidence>
<dbReference type="AlphaFoldDB" id="A0A8J6NCI3"/>
<organism evidence="9 10">
    <name type="scientific">Candidatus Desulfatifera sulfidica</name>
    <dbReference type="NCBI Taxonomy" id="2841691"/>
    <lineage>
        <taxon>Bacteria</taxon>
        <taxon>Pseudomonadati</taxon>
        <taxon>Thermodesulfobacteriota</taxon>
        <taxon>Desulfobulbia</taxon>
        <taxon>Desulfobulbales</taxon>
        <taxon>Desulfobulbaceae</taxon>
        <taxon>Candidatus Desulfatifera</taxon>
    </lineage>
</organism>
<evidence type="ECO:0000256" key="3">
    <source>
        <dbReference type="ARBA" id="ARBA00022884"/>
    </source>
</evidence>
<keyword evidence="2 7" id="KW-0699">rRNA-binding</keyword>
<dbReference type="GO" id="GO:0006412">
    <property type="term" value="P:translation"/>
    <property type="evidence" value="ECO:0007669"/>
    <property type="project" value="UniProtKB-UniRule"/>
</dbReference>
<dbReference type="InterPro" id="IPR020069">
    <property type="entry name" value="Ribosomal_bL9_C"/>
</dbReference>
<reference evidence="9 10" key="1">
    <citation type="submission" date="2020-08" db="EMBL/GenBank/DDBJ databases">
        <title>Bridging the membrane lipid divide: bacteria of the FCB group superphylum have the potential to synthesize archaeal ether lipids.</title>
        <authorList>
            <person name="Villanueva L."/>
            <person name="Von Meijenfeldt F.A.B."/>
            <person name="Westbye A.B."/>
            <person name="Yadav S."/>
            <person name="Hopmans E.C."/>
            <person name="Dutilh B.E."/>
            <person name="Sinninghe Damste J.S."/>
        </authorList>
    </citation>
    <scope>NUCLEOTIDE SEQUENCE [LARGE SCALE GENOMIC DNA]</scope>
    <source>
        <strain evidence="9">NIOZ-UU81</strain>
    </source>
</reference>
<comment type="similarity">
    <text evidence="1 7">Belongs to the bacterial ribosomal protein bL9 family.</text>
</comment>
<dbReference type="SUPFAM" id="SSF55653">
    <property type="entry name" value="Ribosomal protein L9 C-domain"/>
    <property type="match status" value="1"/>
</dbReference>
<evidence type="ECO:0000256" key="1">
    <source>
        <dbReference type="ARBA" id="ARBA00010605"/>
    </source>
</evidence>
<dbReference type="Pfam" id="PF03948">
    <property type="entry name" value="Ribosomal_L9_C"/>
    <property type="match status" value="1"/>
</dbReference>
<comment type="function">
    <text evidence="7">Binds to the 23S rRNA.</text>
</comment>
<dbReference type="HAMAP" id="MF_00503">
    <property type="entry name" value="Ribosomal_bL9"/>
    <property type="match status" value="1"/>
</dbReference>
<name>A0A8J6NCI3_9BACT</name>
<proteinExistence type="inferred from homology"/>
<protein>
    <recommendedName>
        <fullName evidence="6 7">Large ribosomal subunit protein bL9</fullName>
    </recommendedName>
</protein>
<keyword evidence="3 7" id="KW-0694">RNA-binding</keyword>
<dbReference type="PANTHER" id="PTHR21368">
    <property type="entry name" value="50S RIBOSOMAL PROTEIN L9"/>
    <property type="match status" value="1"/>
</dbReference>
<dbReference type="InterPro" id="IPR020070">
    <property type="entry name" value="Ribosomal_bL9_N"/>
</dbReference>
<comment type="caution">
    <text evidence="9">The sequence shown here is derived from an EMBL/GenBank/DDBJ whole genome shotgun (WGS) entry which is preliminary data.</text>
</comment>
<feature type="domain" description="Ribosomal protein L9" evidence="8">
    <location>
        <begin position="13"/>
        <end position="40"/>
    </location>
</feature>
<dbReference type="InterPro" id="IPR036791">
    <property type="entry name" value="Ribosomal_bL9_C_sf"/>
</dbReference>
<evidence type="ECO:0000256" key="5">
    <source>
        <dbReference type="ARBA" id="ARBA00023274"/>
    </source>
</evidence>
<dbReference type="Proteomes" id="UP000599024">
    <property type="component" value="Unassembled WGS sequence"/>
</dbReference>
<dbReference type="PROSITE" id="PS00651">
    <property type="entry name" value="RIBOSOMAL_L9"/>
    <property type="match status" value="1"/>
</dbReference>
<dbReference type="Pfam" id="PF01281">
    <property type="entry name" value="Ribosomal_L9_N"/>
    <property type="match status" value="1"/>
</dbReference>